<feature type="chain" id="PRO_5041441916" evidence="1">
    <location>
        <begin position="24"/>
        <end position="76"/>
    </location>
</feature>
<protein>
    <submittedName>
        <fullName evidence="2">Uncharacterized protein</fullName>
    </submittedName>
</protein>
<evidence type="ECO:0000313" key="3">
    <source>
        <dbReference type="Proteomes" id="UP001174909"/>
    </source>
</evidence>
<evidence type="ECO:0000313" key="2">
    <source>
        <dbReference type="EMBL" id="CAI8043549.1"/>
    </source>
</evidence>
<proteinExistence type="predicted"/>
<reference evidence="2" key="1">
    <citation type="submission" date="2023-03" db="EMBL/GenBank/DDBJ databases">
        <authorList>
            <person name="Steffen K."/>
            <person name="Cardenas P."/>
        </authorList>
    </citation>
    <scope>NUCLEOTIDE SEQUENCE</scope>
</reference>
<name>A0AA35T956_GEOBA</name>
<dbReference type="EMBL" id="CASHTH010003335">
    <property type="protein sequence ID" value="CAI8043549.1"/>
    <property type="molecule type" value="Genomic_DNA"/>
</dbReference>
<sequence length="76" mass="8527">MMTVIIFLLALCGMLFVSPSVAGDELLASYTYLKREQIIDKDGYRIRATNATMVAEIHTVCDIENCTSDPVRRSVR</sequence>
<dbReference type="AlphaFoldDB" id="A0AA35T956"/>
<keyword evidence="3" id="KW-1185">Reference proteome</keyword>
<organism evidence="2 3">
    <name type="scientific">Geodia barretti</name>
    <name type="common">Barrett's horny sponge</name>
    <dbReference type="NCBI Taxonomy" id="519541"/>
    <lineage>
        <taxon>Eukaryota</taxon>
        <taxon>Metazoa</taxon>
        <taxon>Porifera</taxon>
        <taxon>Demospongiae</taxon>
        <taxon>Heteroscleromorpha</taxon>
        <taxon>Tetractinellida</taxon>
        <taxon>Astrophorina</taxon>
        <taxon>Geodiidae</taxon>
        <taxon>Geodia</taxon>
    </lineage>
</organism>
<feature type="signal peptide" evidence="1">
    <location>
        <begin position="1"/>
        <end position="23"/>
    </location>
</feature>
<keyword evidence="1" id="KW-0732">Signal</keyword>
<accession>A0AA35T956</accession>
<gene>
    <name evidence="2" type="ORF">GBAR_LOCUS24155</name>
</gene>
<dbReference type="Proteomes" id="UP001174909">
    <property type="component" value="Unassembled WGS sequence"/>
</dbReference>
<comment type="caution">
    <text evidence="2">The sequence shown here is derived from an EMBL/GenBank/DDBJ whole genome shotgun (WGS) entry which is preliminary data.</text>
</comment>
<evidence type="ECO:0000256" key="1">
    <source>
        <dbReference type="SAM" id="SignalP"/>
    </source>
</evidence>